<keyword evidence="2" id="KW-1185">Reference proteome</keyword>
<protein>
    <submittedName>
        <fullName evidence="1">Uncharacterized protein</fullName>
    </submittedName>
</protein>
<evidence type="ECO:0000313" key="2">
    <source>
        <dbReference type="Proteomes" id="UP001283361"/>
    </source>
</evidence>
<dbReference type="AlphaFoldDB" id="A0AAE0ZYX4"/>
<comment type="caution">
    <text evidence="1">The sequence shown here is derived from an EMBL/GenBank/DDBJ whole genome shotgun (WGS) entry which is preliminary data.</text>
</comment>
<organism evidence="1 2">
    <name type="scientific">Elysia crispata</name>
    <name type="common">lettuce slug</name>
    <dbReference type="NCBI Taxonomy" id="231223"/>
    <lineage>
        <taxon>Eukaryota</taxon>
        <taxon>Metazoa</taxon>
        <taxon>Spiralia</taxon>
        <taxon>Lophotrochozoa</taxon>
        <taxon>Mollusca</taxon>
        <taxon>Gastropoda</taxon>
        <taxon>Heterobranchia</taxon>
        <taxon>Euthyneura</taxon>
        <taxon>Panpulmonata</taxon>
        <taxon>Sacoglossa</taxon>
        <taxon>Placobranchoidea</taxon>
        <taxon>Plakobranchidae</taxon>
        <taxon>Elysia</taxon>
    </lineage>
</organism>
<sequence>MKFVRSFRAPLEDRMNTVRCGKENLCLFCLYVDELSTYSDPGAQEIRDNRGSHKQSSSVDVELWTRPPAVLTNTLLV</sequence>
<gene>
    <name evidence="1" type="ORF">RRG08_060165</name>
</gene>
<proteinExistence type="predicted"/>
<name>A0AAE0ZYX4_9GAST</name>
<reference evidence="1" key="1">
    <citation type="journal article" date="2023" name="G3 (Bethesda)">
        <title>A reference genome for the long-term kleptoplast-retaining sea slug Elysia crispata morphotype clarki.</title>
        <authorList>
            <person name="Eastman K.E."/>
            <person name="Pendleton A.L."/>
            <person name="Shaikh M.A."/>
            <person name="Suttiyut T."/>
            <person name="Ogas R."/>
            <person name="Tomko P."/>
            <person name="Gavelis G."/>
            <person name="Widhalm J.R."/>
            <person name="Wisecaver J.H."/>
        </authorList>
    </citation>
    <scope>NUCLEOTIDE SEQUENCE</scope>
    <source>
        <strain evidence="1">ECLA1</strain>
    </source>
</reference>
<dbReference type="Proteomes" id="UP001283361">
    <property type="component" value="Unassembled WGS sequence"/>
</dbReference>
<dbReference type="EMBL" id="JAWDGP010002984">
    <property type="protein sequence ID" value="KAK3778238.1"/>
    <property type="molecule type" value="Genomic_DNA"/>
</dbReference>
<evidence type="ECO:0000313" key="1">
    <source>
        <dbReference type="EMBL" id="KAK3778238.1"/>
    </source>
</evidence>
<accession>A0AAE0ZYX4</accession>